<organism evidence="1 2">
    <name type="scientific">Fragilariopsis cylindrus CCMP1102</name>
    <dbReference type="NCBI Taxonomy" id="635003"/>
    <lineage>
        <taxon>Eukaryota</taxon>
        <taxon>Sar</taxon>
        <taxon>Stramenopiles</taxon>
        <taxon>Ochrophyta</taxon>
        <taxon>Bacillariophyta</taxon>
        <taxon>Bacillariophyceae</taxon>
        <taxon>Bacillariophycidae</taxon>
        <taxon>Bacillariales</taxon>
        <taxon>Bacillariaceae</taxon>
        <taxon>Fragilariopsis</taxon>
    </lineage>
</organism>
<protein>
    <submittedName>
        <fullName evidence="1">Uncharacterized protein</fullName>
    </submittedName>
</protein>
<dbReference type="Proteomes" id="UP000095751">
    <property type="component" value="Unassembled WGS sequence"/>
</dbReference>
<dbReference type="EMBL" id="KV784372">
    <property type="protein sequence ID" value="OEU10391.1"/>
    <property type="molecule type" value="Genomic_DNA"/>
</dbReference>
<reference evidence="1 2" key="1">
    <citation type="submission" date="2016-09" db="EMBL/GenBank/DDBJ databases">
        <title>Extensive genetic diversity and differential bi-allelic expression allows diatom success in the polar Southern Ocean.</title>
        <authorList>
            <consortium name="DOE Joint Genome Institute"/>
            <person name="Mock T."/>
            <person name="Otillar R.P."/>
            <person name="Strauss J."/>
            <person name="Dupont C."/>
            <person name="Frickenhaus S."/>
            <person name="Maumus F."/>
            <person name="Mcmullan M."/>
            <person name="Sanges R."/>
            <person name="Schmutz J."/>
            <person name="Toseland A."/>
            <person name="Valas R."/>
            <person name="Veluchamy A."/>
            <person name="Ward B.J."/>
            <person name="Allen A."/>
            <person name="Barry K."/>
            <person name="Falciatore A."/>
            <person name="Ferrante M."/>
            <person name="Fortunato A.E."/>
            <person name="Gloeckner G."/>
            <person name="Gruber A."/>
            <person name="Hipkin R."/>
            <person name="Janech M."/>
            <person name="Kroth P."/>
            <person name="Leese F."/>
            <person name="Lindquist E."/>
            <person name="Lyon B.R."/>
            <person name="Martin J."/>
            <person name="Mayer C."/>
            <person name="Parker M."/>
            <person name="Quesneville H."/>
            <person name="Raymond J."/>
            <person name="Uhlig C."/>
            <person name="Valentin K.U."/>
            <person name="Worden A.Z."/>
            <person name="Armbrust E.V."/>
            <person name="Bowler C."/>
            <person name="Green B."/>
            <person name="Moulton V."/>
            <person name="Van Oosterhout C."/>
            <person name="Grigoriev I."/>
        </authorList>
    </citation>
    <scope>NUCLEOTIDE SEQUENCE [LARGE SCALE GENOMIC DNA]</scope>
    <source>
        <strain evidence="1 2">CCMP1102</strain>
    </source>
</reference>
<proteinExistence type="predicted"/>
<gene>
    <name evidence="1" type="ORF">FRACYDRAFT_247451</name>
</gene>
<dbReference type="KEGG" id="fcy:FRACYDRAFT_247451"/>
<dbReference type="InParanoid" id="A0A1E7EWQ1"/>
<evidence type="ECO:0000313" key="1">
    <source>
        <dbReference type="EMBL" id="OEU10391.1"/>
    </source>
</evidence>
<dbReference type="AlphaFoldDB" id="A0A1E7EWQ1"/>
<evidence type="ECO:0000313" key="2">
    <source>
        <dbReference type="Proteomes" id="UP000095751"/>
    </source>
</evidence>
<name>A0A1E7EWQ1_9STRA</name>
<keyword evidence="2" id="KW-1185">Reference proteome</keyword>
<accession>A0A1E7EWQ1</accession>
<sequence length="203" mass="23508">MVQFSEIVLQKLEPDTMVPPLSYNGHKITRKECMVKLHGKTRKKRGQVEGLVYCPDQMPVNKHNLNGWKYAYFADTVSLCPTTFVLYDVEGNKKDVIHVHTTLATVSNHIRACEYHCLVNHTHVRNDIKHETGTMVSSGHRVEIKSSTVNMYRPGRNNTPKTREDTPSLYNYAATDFRTFLLKSPLKDVYEKDINKFEDWLHQ</sequence>